<dbReference type="PATRIC" id="fig|47500.7.peg.3570"/>
<feature type="domain" description="UDP-glucose/GDP-mannose dehydrogenase C-terminal" evidence="4">
    <location>
        <begin position="319"/>
        <end position="412"/>
    </location>
</feature>
<dbReference type="InterPro" id="IPR001732">
    <property type="entry name" value="UDP-Glc/GDP-Man_DH_N"/>
</dbReference>
<sequence length="421" mass="46764">MCTKGNVAIIGLGYVGLPLASLLVDKGYVVLGIDTDIKKVERLNAKKSYLTDVSDFKVSEMIDNQKFIPSSDYSLISSAQSIIICVPTPLREKVPDLSYIISAVQGILPYLKREQLLILESSTYPGTTNDLIKPLVESKGLKVGKDIFLAYSPERINPGSKDVSLVDIPKVVSGISTECLQRVSDLYGSIFKTIVKVSSPRVAEFVKMLENSQRLINISFINEVNLLANKMNISIWEVIEAAKTKPIGFTPYYPSAGVGGHCIPIDPFFLSWIGMKEGVPLTMIHQAGIINEKIPYFVAEKVIQHLQAKNIPLHDAKIGAIGITYKKDINDIRESAPLKVVQLLQKEKINVSVYDPIYQEELPNGLTRFSLQPNQLRALDITLILIDHSNIEWGDIIAHSNCVMDTQNVTRDYTEGHIIRI</sequence>
<dbReference type="InterPro" id="IPR036291">
    <property type="entry name" value="NAD(P)-bd_dom_sf"/>
</dbReference>
<dbReference type="Pfam" id="PF03720">
    <property type="entry name" value="UDPG_MGDP_dh_C"/>
    <property type="match status" value="1"/>
</dbReference>
<dbReference type="NCBIfam" id="TIGR03026">
    <property type="entry name" value="NDP-sugDHase"/>
    <property type="match status" value="1"/>
</dbReference>
<dbReference type="RefSeq" id="WP_235356067.1">
    <property type="nucleotide sequence ID" value="NZ_BJOA01000082.1"/>
</dbReference>
<dbReference type="GO" id="GO:0051287">
    <property type="term" value="F:NAD binding"/>
    <property type="evidence" value="ECO:0007669"/>
    <property type="project" value="InterPro"/>
</dbReference>
<dbReference type="GO" id="GO:0000271">
    <property type="term" value="P:polysaccharide biosynthetic process"/>
    <property type="evidence" value="ECO:0007669"/>
    <property type="project" value="InterPro"/>
</dbReference>
<evidence type="ECO:0000256" key="2">
    <source>
        <dbReference type="ARBA" id="ARBA00023027"/>
    </source>
</evidence>
<gene>
    <name evidence="5" type="ORF">SAMN04487909_105104</name>
</gene>
<dbReference type="Pfam" id="PF00984">
    <property type="entry name" value="UDPG_MGDP_dh"/>
    <property type="match status" value="1"/>
</dbReference>
<dbReference type="InterPro" id="IPR017476">
    <property type="entry name" value="UDP-Glc/GDP-Man"/>
</dbReference>
<evidence type="ECO:0000313" key="5">
    <source>
        <dbReference type="EMBL" id="SDI56068.1"/>
    </source>
</evidence>
<dbReference type="AlphaFoldDB" id="A0A0D1VHM1"/>
<dbReference type="InterPro" id="IPR014026">
    <property type="entry name" value="UDP-Glc/GDP-Man_DH_dimer"/>
</dbReference>
<dbReference type="InterPro" id="IPR036220">
    <property type="entry name" value="UDP-Glc/GDP-Man_DH_C_sf"/>
</dbReference>
<evidence type="ECO:0000313" key="6">
    <source>
        <dbReference type="Proteomes" id="UP000182836"/>
    </source>
</evidence>
<keyword evidence="2" id="KW-0520">NAD</keyword>
<dbReference type="PANTHER" id="PTHR43491">
    <property type="entry name" value="UDP-N-ACETYL-D-MANNOSAMINE DEHYDROGENASE"/>
    <property type="match status" value="1"/>
</dbReference>
<dbReference type="EMBL" id="FNED01000005">
    <property type="protein sequence ID" value="SDI56068.1"/>
    <property type="molecule type" value="Genomic_DNA"/>
</dbReference>
<evidence type="ECO:0000256" key="3">
    <source>
        <dbReference type="PIRNR" id="PIRNR000124"/>
    </source>
</evidence>
<comment type="similarity">
    <text evidence="3">Belongs to the UDP-glucose/GDP-mannose dehydrogenase family.</text>
</comment>
<dbReference type="GO" id="GO:0016616">
    <property type="term" value="F:oxidoreductase activity, acting on the CH-OH group of donors, NAD or NADP as acceptor"/>
    <property type="evidence" value="ECO:0007669"/>
    <property type="project" value="InterPro"/>
</dbReference>
<dbReference type="PIRSF" id="PIRSF000124">
    <property type="entry name" value="UDPglc_GDPman_dh"/>
    <property type="match status" value="1"/>
</dbReference>
<accession>A0A0D1VHM1</accession>
<name>A0A0D1VHM1_ANEMI</name>
<evidence type="ECO:0000259" key="4">
    <source>
        <dbReference type="SMART" id="SM00984"/>
    </source>
</evidence>
<organism evidence="5 6">
    <name type="scientific">Aneurinibacillus migulanus</name>
    <name type="common">Bacillus migulanus</name>
    <dbReference type="NCBI Taxonomy" id="47500"/>
    <lineage>
        <taxon>Bacteria</taxon>
        <taxon>Bacillati</taxon>
        <taxon>Bacillota</taxon>
        <taxon>Bacilli</taxon>
        <taxon>Bacillales</taxon>
        <taxon>Paenibacillaceae</taxon>
        <taxon>Aneurinibacillus group</taxon>
        <taxon>Aneurinibacillus</taxon>
    </lineage>
</organism>
<dbReference type="GO" id="GO:0016628">
    <property type="term" value="F:oxidoreductase activity, acting on the CH-CH group of donors, NAD or NADP as acceptor"/>
    <property type="evidence" value="ECO:0007669"/>
    <property type="project" value="InterPro"/>
</dbReference>
<dbReference type="Pfam" id="PF03721">
    <property type="entry name" value="UDPG_MGDP_dh_N"/>
    <property type="match status" value="1"/>
</dbReference>
<proteinExistence type="inferred from homology"/>
<protein>
    <submittedName>
        <fullName evidence="5">UDP-N-acetyl-D-glucosamine dehydrogenase</fullName>
    </submittedName>
</protein>
<dbReference type="SUPFAM" id="SSF51735">
    <property type="entry name" value="NAD(P)-binding Rossmann-fold domains"/>
    <property type="match status" value="1"/>
</dbReference>
<dbReference type="SMART" id="SM00984">
    <property type="entry name" value="UDPG_MGDP_dh_C"/>
    <property type="match status" value="1"/>
</dbReference>
<dbReference type="GeneID" id="42303771"/>
<dbReference type="Proteomes" id="UP000182836">
    <property type="component" value="Unassembled WGS sequence"/>
</dbReference>
<dbReference type="PIRSF" id="PIRSF500136">
    <property type="entry name" value="UDP_ManNAc_DH"/>
    <property type="match status" value="1"/>
</dbReference>
<dbReference type="InterPro" id="IPR014027">
    <property type="entry name" value="UDP-Glc/GDP-Man_DH_C"/>
</dbReference>
<keyword evidence="1" id="KW-0560">Oxidoreductase</keyword>
<dbReference type="Gene3D" id="3.40.50.720">
    <property type="entry name" value="NAD(P)-binding Rossmann-like Domain"/>
    <property type="match status" value="2"/>
</dbReference>
<evidence type="ECO:0000256" key="1">
    <source>
        <dbReference type="ARBA" id="ARBA00023002"/>
    </source>
</evidence>
<reference evidence="5 6" key="1">
    <citation type="submission" date="2016-10" db="EMBL/GenBank/DDBJ databases">
        <authorList>
            <person name="de Groot N.N."/>
        </authorList>
    </citation>
    <scope>NUCLEOTIDE SEQUENCE [LARGE SCALE GENOMIC DNA]</scope>
    <source>
        <strain evidence="5 6">DSM 2895</strain>
    </source>
</reference>
<dbReference type="SUPFAM" id="SSF52413">
    <property type="entry name" value="UDP-glucose/GDP-mannose dehydrogenase C-terminal domain"/>
    <property type="match status" value="1"/>
</dbReference>
<dbReference type="PANTHER" id="PTHR43491:SF1">
    <property type="entry name" value="UDP-N-ACETYL-D-MANNOSAMINE DEHYDROGENASE"/>
    <property type="match status" value="1"/>
</dbReference>
<dbReference type="SUPFAM" id="SSF48179">
    <property type="entry name" value="6-phosphogluconate dehydrogenase C-terminal domain-like"/>
    <property type="match status" value="1"/>
</dbReference>
<dbReference type="InterPro" id="IPR008927">
    <property type="entry name" value="6-PGluconate_DH-like_C_sf"/>
</dbReference>
<dbReference type="InterPro" id="IPR028359">
    <property type="entry name" value="UDP_ManNAc/GlcNAc_DH"/>
</dbReference>